<dbReference type="GO" id="GO:0032993">
    <property type="term" value="C:protein-DNA complex"/>
    <property type="evidence" value="ECO:0007669"/>
    <property type="project" value="TreeGrafter"/>
</dbReference>
<dbReference type="PANTHER" id="PTHR48111">
    <property type="entry name" value="REGULATOR OF RPOS"/>
    <property type="match status" value="1"/>
</dbReference>
<dbReference type="GO" id="GO:0005829">
    <property type="term" value="C:cytosol"/>
    <property type="evidence" value="ECO:0007669"/>
    <property type="project" value="TreeGrafter"/>
</dbReference>
<dbReference type="PANTHER" id="PTHR48111:SF1">
    <property type="entry name" value="TWO-COMPONENT RESPONSE REGULATOR ORR33"/>
    <property type="match status" value="1"/>
</dbReference>
<evidence type="ECO:0000256" key="7">
    <source>
        <dbReference type="SAM" id="Coils"/>
    </source>
</evidence>
<dbReference type="AlphaFoldDB" id="A0A0F4PW74"/>
<reference evidence="12" key="3">
    <citation type="submission" date="2019-06" db="EMBL/GenBank/DDBJ databases">
        <title>Co-occurence of chitin degradation, pigmentation and bioactivity in marine Pseudoalteromonas.</title>
        <authorList>
            <person name="Sonnenschein E.C."/>
            <person name="Bech P.K."/>
        </authorList>
    </citation>
    <scope>NUCLEOTIDE SEQUENCE [LARGE SCALE GENOMIC DNA]</scope>
    <source>
        <strain evidence="12">S2897</strain>
    </source>
</reference>
<feature type="domain" description="Response regulatory" evidence="8">
    <location>
        <begin position="4"/>
        <end position="119"/>
    </location>
</feature>
<dbReference type="PATRIC" id="fig|151081.8.peg.2315"/>
<dbReference type="InterPro" id="IPR039420">
    <property type="entry name" value="WalR-like"/>
</dbReference>
<dbReference type="GO" id="GO:0006355">
    <property type="term" value="P:regulation of DNA-templated transcription"/>
    <property type="evidence" value="ECO:0007669"/>
    <property type="project" value="TreeGrafter"/>
</dbReference>
<evidence type="ECO:0000256" key="4">
    <source>
        <dbReference type="ARBA" id="ARBA00023125"/>
    </source>
</evidence>
<dbReference type="SUPFAM" id="SSF52172">
    <property type="entry name" value="CheY-like"/>
    <property type="match status" value="1"/>
</dbReference>
<dbReference type="EMBL" id="JXXZ01000010">
    <property type="protein sequence ID" value="KJY98531.1"/>
    <property type="molecule type" value="Genomic_DNA"/>
</dbReference>
<evidence type="ECO:0000256" key="1">
    <source>
        <dbReference type="ARBA" id="ARBA00022553"/>
    </source>
</evidence>
<evidence type="ECO:0000313" key="11">
    <source>
        <dbReference type="Proteomes" id="UP000033664"/>
    </source>
</evidence>
<keyword evidence="1 6" id="KW-0597">Phosphoprotein</keyword>
<dbReference type="GeneID" id="58229297"/>
<reference evidence="10" key="4">
    <citation type="submission" date="2019-09" db="EMBL/GenBank/DDBJ databases">
        <title>Co-occurence of chitin degradation, pigmentation and bioactivity in marine Pseudoalteromonas.</title>
        <authorList>
            <person name="Sonnenschein E.C."/>
            <person name="Bech P.K."/>
        </authorList>
    </citation>
    <scope>NUCLEOTIDE SEQUENCE</scope>
    <source>
        <strain evidence="10">S2897</strain>
    </source>
</reference>
<feature type="coiled-coil region" evidence="7">
    <location>
        <begin position="118"/>
        <end position="145"/>
    </location>
</feature>
<dbReference type="GO" id="GO:0000976">
    <property type="term" value="F:transcription cis-regulatory region binding"/>
    <property type="evidence" value="ECO:0007669"/>
    <property type="project" value="TreeGrafter"/>
</dbReference>
<keyword evidence="11" id="KW-1185">Reference proteome</keyword>
<keyword evidence="2" id="KW-0902">Two-component regulatory system</keyword>
<dbReference type="OrthoDB" id="9800897at2"/>
<evidence type="ECO:0000259" key="8">
    <source>
        <dbReference type="PROSITE" id="PS50110"/>
    </source>
</evidence>
<dbReference type="STRING" id="151081.TW72_12420"/>
<name>A0A0F4PW74_9GAMM</name>
<dbReference type="Gene3D" id="3.40.50.2300">
    <property type="match status" value="1"/>
</dbReference>
<evidence type="ECO:0000313" key="12">
    <source>
        <dbReference type="Proteomes" id="UP000305874"/>
    </source>
</evidence>
<reference evidence="9 11" key="1">
    <citation type="journal article" date="2015" name="BMC Genomics">
        <title>Genome mining reveals unlocked bioactive potential of marine Gram-negative bacteria.</title>
        <authorList>
            <person name="Machado H."/>
            <person name="Sonnenschein E.C."/>
            <person name="Melchiorsen J."/>
            <person name="Gram L."/>
        </authorList>
    </citation>
    <scope>NUCLEOTIDE SEQUENCE [LARGE SCALE GENOMIC DNA]</scope>
    <source>
        <strain evidence="9 11">S3137</strain>
    </source>
</reference>
<keyword evidence="7" id="KW-0175">Coiled coil</keyword>
<comment type="caution">
    <text evidence="9">The sequence shown here is derived from an EMBL/GenBank/DDBJ whole genome shotgun (WGS) entry which is preliminary data.</text>
</comment>
<evidence type="ECO:0000256" key="3">
    <source>
        <dbReference type="ARBA" id="ARBA00023015"/>
    </source>
</evidence>
<accession>A0A0F4PW74</accession>
<evidence type="ECO:0000256" key="2">
    <source>
        <dbReference type="ARBA" id="ARBA00023012"/>
    </source>
</evidence>
<dbReference type="PROSITE" id="PS50110">
    <property type="entry name" value="RESPONSE_REGULATORY"/>
    <property type="match status" value="1"/>
</dbReference>
<dbReference type="CDD" id="cd17574">
    <property type="entry name" value="REC_OmpR"/>
    <property type="match status" value="1"/>
</dbReference>
<feature type="modified residue" description="4-aspartylphosphate" evidence="6">
    <location>
        <position position="52"/>
    </location>
</feature>
<keyword evidence="5" id="KW-0804">Transcription</keyword>
<dbReference type="RefSeq" id="WP_045979654.1">
    <property type="nucleotide sequence ID" value="NZ_CP023396.1"/>
</dbReference>
<evidence type="ECO:0000313" key="10">
    <source>
        <dbReference type="EMBL" id="TMP86320.1"/>
    </source>
</evidence>
<evidence type="ECO:0000256" key="6">
    <source>
        <dbReference type="PROSITE-ProRule" id="PRU00169"/>
    </source>
</evidence>
<dbReference type="eggNOG" id="COG0745">
    <property type="taxonomic scope" value="Bacteria"/>
</dbReference>
<organism evidence="9 11">
    <name type="scientific">Pseudoalteromonas ruthenica</name>
    <dbReference type="NCBI Taxonomy" id="151081"/>
    <lineage>
        <taxon>Bacteria</taxon>
        <taxon>Pseudomonadati</taxon>
        <taxon>Pseudomonadota</taxon>
        <taxon>Gammaproteobacteria</taxon>
        <taxon>Alteromonadales</taxon>
        <taxon>Pseudoalteromonadaceae</taxon>
        <taxon>Pseudoalteromonas</taxon>
    </lineage>
</organism>
<protein>
    <submittedName>
        <fullName evidence="10">Response regulator</fullName>
    </submittedName>
</protein>
<keyword evidence="3" id="KW-0805">Transcription regulation</keyword>
<proteinExistence type="predicted"/>
<dbReference type="Pfam" id="PF00072">
    <property type="entry name" value="Response_reg"/>
    <property type="match status" value="1"/>
</dbReference>
<dbReference type="EMBL" id="PNCG01000014">
    <property type="protein sequence ID" value="TMP86320.1"/>
    <property type="molecule type" value="Genomic_DNA"/>
</dbReference>
<dbReference type="InterPro" id="IPR011006">
    <property type="entry name" value="CheY-like_superfamily"/>
</dbReference>
<dbReference type="Proteomes" id="UP000305874">
    <property type="component" value="Unassembled WGS sequence"/>
</dbReference>
<dbReference type="SMART" id="SM00448">
    <property type="entry name" value="REC"/>
    <property type="match status" value="1"/>
</dbReference>
<keyword evidence="4" id="KW-0238">DNA-binding</keyword>
<dbReference type="GO" id="GO:0000156">
    <property type="term" value="F:phosphorelay response regulator activity"/>
    <property type="evidence" value="ECO:0007669"/>
    <property type="project" value="TreeGrafter"/>
</dbReference>
<dbReference type="InterPro" id="IPR001789">
    <property type="entry name" value="Sig_transdc_resp-reg_receiver"/>
</dbReference>
<evidence type="ECO:0000313" key="9">
    <source>
        <dbReference type="EMBL" id="KJY98531.1"/>
    </source>
</evidence>
<sequence length="348" mass="39630">MAKIVLTIDDDKVIHHLVEEALSGVAQVIHAKNGEQGIRQAQKHQPDIILLDVEMPKMDGYAVCKELKNNELTQGIPILFLSGRADLEERIRGYNAGADDYIIKPFASDELAARIDVLYQYKQRSKELEHEVNRAQSTAEMAMTDSGDMGRVMRFVSQSFATHDLASLSRNFLAFFEPMRLDVVVAFWHEDEHQFFANHGAECPLEQELLLQQRHGERFVDFDDNTIINYPKVSLLIKNMPIDDSALYGRYKDLFPHLLEATNAKLQDMENSDQALRCAALFGEAFMAFESQLMNKLEAHGEKELLRLVATQGAQLQSIRNELIHYIEQFAQPPSEQQCSSQTDVELF</sequence>
<evidence type="ECO:0000256" key="5">
    <source>
        <dbReference type="ARBA" id="ARBA00023163"/>
    </source>
</evidence>
<dbReference type="Proteomes" id="UP000033664">
    <property type="component" value="Unassembled WGS sequence"/>
</dbReference>
<gene>
    <name evidence="10" type="ORF">CWC05_12990</name>
    <name evidence="9" type="ORF">TW72_12420</name>
</gene>
<reference evidence="10 12" key="2">
    <citation type="submission" date="2017-12" db="EMBL/GenBank/DDBJ databases">
        <authorList>
            <person name="Paulsen S."/>
            <person name="Gram L.K."/>
        </authorList>
    </citation>
    <scope>NUCLEOTIDE SEQUENCE [LARGE SCALE GENOMIC DNA]</scope>
    <source>
        <strain evidence="10 12">S2897</strain>
    </source>
</reference>